<feature type="domain" description="Response regulatory" evidence="3">
    <location>
        <begin position="3"/>
        <end position="117"/>
    </location>
</feature>
<protein>
    <submittedName>
        <fullName evidence="4">Response regulator</fullName>
    </submittedName>
</protein>
<evidence type="ECO:0000256" key="2">
    <source>
        <dbReference type="PROSITE-ProRule" id="PRU00169"/>
    </source>
</evidence>
<evidence type="ECO:0000256" key="1">
    <source>
        <dbReference type="ARBA" id="ARBA00022553"/>
    </source>
</evidence>
<keyword evidence="5" id="KW-1185">Reference proteome</keyword>
<name>A0A6H1U7Q3_9CYAN</name>
<dbReference type="PANTHER" id="PTHR44591">
    <property type="entry name" value="STRESS RESPONSE REGULATOR PROTEIN 1"/>
    <property type="match status" value="1"/>
</dbReference>
<sequence>MALILIVEDAMFSRKMIRKTLQKQGYETLEAKNGKEGLELVREVNPDCILLDLLMPEIDGWEFLKILRAEGYKTPTIVITADIQETSRQQCLELGAQAVLNKPPQAQVMQDAIEAVLATPSEG</sequence>
<dbReference type="CDD" id="cd17574">
    <property type="entry name" value="REC_OmpR"/>
    <property type="match status" value="1"/>
</dbReference>
<dbReference type="Gene3D" id="3.40.50.2300">
    <property type="match status" value="1"/>
</dbReference>
<keyword evidence="1 2" id="KW-0597">Phosphoprotein</keyword>
<accession>A0A6H1U7Q3</accession>
<dbReference type="InterPro" id="IPR011006">
    <property type="entry name" value="CheY-like_superfamily"/>
</dbReference>
<gene>
    <name evidence="4" type="ORF">HCG48_08655</name>
</gene>
<organism evidence="4 5">
    <name type="scientific">Oxynema aestuarii AP17</name>
    <dbReference type="NCBI Taxonomy" id="2064643"/>
    <lineage>
        <taxon>Bacteria</taxon>
        <taxon>Bacillati</taxon>
        <taxon>Cyanobacteriota</taxon>
        <taxon>Cyanophyceae</taxon>
        <taxon>Oscillatoriophycideae</taxon>
        <taxon>Oscillatoriales</taxon>
        <taxon>Oscillatoriaceae</taxon>
        <taxon>Oxynema</taxon>
        <taxon>Oxynema aestuarii</taxon>
    </lineage>
</organism>
<dbReference type="InterPro" id="IPR050595">
    <property type="entry name" value="Bact_response_regulator"/>
</dbReference>
<dbReference type="InterPro" id="IPR001789">
    <property type="entry name" value="Sig_transdc_resp-reg_receiver"/>
</dbReference>
<dbReference type="Pfam" id="PF00072">
    <property type="entry name" value="Response_reg"/>
    <property type="match status" value="1"/>
</dbReference>
<evidence type="ECO:0000259" key="3">
    <source>
        <dbReference type="PROSITE" id="PS50110"/>
    </source>
</evidence>
<dbReference type="AlphaFoldDB" id="A0A6H1U7Q3"/>
<evidence type="ECO:0000313" key="4">
    <source>
        <dbReference type="EMBL" id="QIZ73669.1"/>
    </source>
</evidence>
<dbReference type="PROSITE" id="PS50110">
    <property type="entry name" value="RESPONSE_REGULATORY"/>
    <property type="match status" value="1"/>
</dbReference>
<reference evidence="4 5" key="1">
    <citation type="submission" date="2020-04" db="EMBL/GenBank/DDBJ databases">
        <authorList>
            <person name="Basu S."/>
            <person name="Maruthanayagam V."/>
            <person name="Chakraborty S."/>
            <person name="Pramanik A."/>
            <person name="Mukherjee J."/>
            <person name="Brink B."/>
        </authorList>
    </citation>
    <scope>NUCLEOTIDE SEQUENCE [LARGE SCALE GENOMIC DNA]</scope>
    <source>
        <strain evidence="4 5">AP17</strain>
    </source>
</reference>
<dbReference type="PANTHER" id="PTHR44591:SF24">
    <property type="entry name" value="PROTEIN-GLUTAMATE METHYLESTERASE_PROTEIN-GLUTAMINE GLUTAMINASE 1"/>
    <property type="match status" value="1"/>
</dbReference>
<evidence type="ECO:0000313" key="5">
    <source>
        <dbReference type="Proteomes" id="UP000500857"/>
    </source>
</evidence>
<dbReference type="EMBL" id="CP051167">
    <property type="protein sequence ID" value="QIZ73669.1"/>
    <property type="molecule type" value="Genomic_DNA"/>
</dbReference>
<dbReference type="GO" id="GO:0000160">
    <property type="term" value="P:phosphorelay signal transduction system"/>
    <property type="evidence" value="ECO:0007669"/>
    <property type="project" value="InterPro"/>
</dbReference>
<feature type="modified residue" description="4-aspartylphosphate" evidence="2">
    <location>
        <position position="52"/>
    </location>
</feature>
<proteinExistence type="predicted"/>
<dbReference type="SUPFAM" id="SSF52172">
    <property type="entry name" value="CheY-like"/>
    <property type="match status" value="1"/>
</dbReference>
<dbReference type="KEGG" id="oxy:HCG48_08655"/>
<dbReference type="Proteomes" id="UP000500857">
    <property type="component" value="Chromosome"/>
</dbReference>
<dbReference type="SMART" id="SM00448">
    <property type="entry name" value="REC"/>
    <property type="match status" value="1"/>
</dbReference>